<accession>A0A2L2LBY0</accession>
<gene>
    <name evidence="1" type="ORF">At1D1609_17750</name>
</gene>
<reference evidence="1 2" key="1">
    <citation type="submission" date="2018-02" db="EMBL/GenBank/DDBJ databases">
        <title>Complete genome sequence of Agrobacterium tumefaciens 1D1609.</title>
        <authorList>
            <person name="Cho S.-T."/>
            <person name="Haryono M."/>
            <person name="Chang H.-H."/>
            <person name="Santos M.N."/>
            <person name="Lai E.-M."/>
            <person name="Kuo C.-H."/>
        </authorList>
    </citation>
    <scope>NUCLEOTIDE SEQUENCE [LARGE SCALE GENOMIC DNA]</scope>
    <source>
        <strain evidence="1 2">1D1609</strain>
    </source>
</reference>
<evidence type="ECO:0000313" key="1">
    <source>
        <dbReference type="EMBL" id="AVH41829.1"/>
    </source>
</evidence>
<proteinExistence type="predicted"/>
<organism evidence="1 2">
    <name type="scientific">Agrobacterium tumefaciens</name>
    <dbReference type="NCBI Taxonomy" id="358"/>
    <lineage>
        <taxon>Bacteria</taxon>
        <taxon>Pseudomonadati</taxon>
        <taxon>Pseudomonadota</taxon>
        <taxon>Alphaproteobacteria</taxon>
        <taxon>Hyphomicrobiales</taxon>
        <taxon>Rhizobiaceae</taxon>
        <taxon>Rhizobium/Agrobacterium group</taxon>
        <taxon>Agrobacterium</taxon>
        <taxon>Agrobacterium tumefaciens complex</taxon>
    </lineage>
</organism>
<dbReference type="EMBL" id="CP026924">
    <property type="protein sequence ID" value="AVH41829.1"/>
    <property type="molecule type" value="Genomic_DNA"/>
</dbReference>
<dbReference type="AlphaFoldDB" id="A0A2L2LBY0"/>
<sequence>MADTNKLLPSRRIKDLTGRRFGKLTVVCFSHLDETNSARWKCECDCGGEALVTTGELNRKQRSKLPKSCGCSQVQSAIEKFSTHGMTGTPEYAAYHDMRARCYNPNVREFARYGARGVIVCPRWMESFQAFLADMGRRPSGRHSLERKNVNGNYEPSNCEWVLTRKQQWNRRDTVYVDYHGERISLGELAAATGISRFALRSRIVTKGMPAETAVALG</sequence>
<name>A0A2L2LBY0_AGRTU</name>
<evidence type="ECO:0000313" key="2">
    <source>
        <dbReference type="Proteomes" id="UP000237717"/>
    </source>
</evidence>
<dbReference type="Proteomes" id="UP000237717">
    <property type="component" value="Chromosome I"/>
</dbReference>
<protein>
    <submittedName>
        <fullName evidence="1">Uncharacterized protein</fullName>
    </submittedName>
</protein>